<feature type="chain" id="PRO_5013843242" description="Ice-binding protein C-terminal domain-containing protein" evidence="1">
    <location>
        <begin position="24"/>
        <end position="249"/>
    </location>
</feature>
<accession>A0A2H0LYF6</accession>
<feature type="domain" description="Ice-binding protein C-terminal" evidence="2">
    <location>
        <begin position="225"/>
        <end position="247"/>
    </location>
</feature>
<keyword evidence="1" id="KW-0732">Signal</keyword>
<sequence length="249" mass="27196">MGKFLAKTCLVLILSLLINYARAFAMPAFQAYIDGASAGTLGQDENTWFSNNNPFNLFVVGAYGENTIGLSEIILIISVPQGERGTISFATSDETPSLLTILASPEPKINAEADILTDYPGNDGYFTKDVLHAVFSEHYPFDDAVSDFLVYGLQDFDNSENTLKDYNAADGSISSTQASGEQKEYEVSFSGFSKLHFDVYGRIREENGFRWEINPNNYDSAVFGATPEPATLALFGLGLLGMGALRKKE</sequence>
<proteinExistence type="predicted"/>
<dbReference type="EMBL" id="PCWA01000037">
    <property type="protein sequence ID" value="PIQ89460.1"/>
    <property type="molecule type" value="Genomic_DNA"/>
</dbReference>
<dbReference type="Proteomes" id="UP000229641">
    <property type="component" value="Unassembled WGS sequence"/>
</dbReference>
<evidence type="ECO:0000313" key="4">
    <source>
        <dbReference type="Proteomes" id="UP000229641"/>
    </source>
</evidence>
<evidence type="ECO:0000313" key="3">
    <source>
        <dbReference type="EMBL" id="PIQ89460.1"/>
    </source>
</evidence>
<dbReference type="InterPro" id="IPR013424">
    <property type="entry name" value="Ice-binding_C"/>
</dbReference>
<gene>
    <name evidence="3" type="ORF">COV72_02845</name>
</gene>
<name>A0A2H0LYF6_9BACT</name>
<evidence type="ECO:0000256" key="1">
    <source>
        <dbReference type="SAM" id="SignalP"/>
    </source>
</evidence>
<comment type="caution">
    <text evidence="3">The sequence shown here is derived from an EMBL/GenBank/DDBJ whole genome shotgun (WGS) entry which is preliminary data.</text>
</comment>
<dbReference type="Pfam" id="PF07589">
    <property type="entry name" value="PEP-CTERM"/>
    <property type="match status" value="1"/>
</dbReference>
<dbReference type="AlphaFoldDB" id="A0A2H0LYF6"/>
<evidence type="ECO:0000259" key="2">
    <source>
        <dbReference type="Pfam" id="PF07589"/>
    </source>
</evidence>
<protein>
    <recommendedName>
        <fullName evidence="2">Ice-binding protein C-terminal domain-containing protein</fullName>
    </recommendedName>
</protein>
<feature type="signal peptide" evidence="1">
    <location>
        <begin position="1"/>
        <end position="23"/>
    </location>
</feature>
<dbReference type="NCBIfam" id="TIGR02595">
    <property type="entry name" value="PEP_CTERM"/>
    <property type="match status" value="1"/>
</dbReference>
<reference evidence="3 4" key="1">
    <citation type="submission" date="2017-09" db="EMBL/GenBank/DDBJ databases">
        <title>Depth-based differentiation of microbial function through sediment-hosted aquifers and enrichment of novel symbionts in the deep terrestrial subsurface.</title>
        <authorList>
            <person name="Probst A.J."/>
            <person name="Ladd B."/>
            <person name="Jarett J.K."/>
            <person name="Geller-Mcgrath D.E."/>
            <person name="Sieber C.M."/>
            <person name="Emerson J.B."/>
            <person name="Anantharaman K."/>
            <person name="Thomas B.C."/>
            <person name="Malmstrom R."/>
            <person name="Stieglmeier M."/>
            <person name="Klingl A."/>
            <person name="Woyke T."/>
            <person name="Ryan C.M."/>
            <person name="Banfield J.F."/>
        </authorList>
    </citation>
    <scope>NUCLEOTIDE SEQUENCE [LARGE SCALE GENOMIC DNA]</scope>
    <source>
        <strain evidence="3">CG11_big_fil_rev_8_21_14_0_20_42_13</strain>
    </source>
</reference>
<organism evidence="3 4">
    <name type="scientific">Candidatus Ghiorseimicrobium undicola</name>
    <dbReference type="NCBI Taxonomy" id="1974746"/>
    <lineage>
        <taxon>Bacteria</taxon>
        <taxon>Pseudomonadati</taxon>
        <taxon>Candidatus Omnitrophota</taxon>
        <taxon>Candidatus Ghiorseimicrobium</taxon>
    </lineage>
</organism>
<dbReference type="NCBIfam" id="NF038141">
    <property type="entry name" value="choice_anch_N"/>
    <property type="match status" value="1"/>
</dbReference>